<evidence type="ECO:0000259" key="8">
    <source>
        <dbReference type="Pfam" id="PF06271"/>
    </source>
</evidence>
<dbReference type="GO" id="GO:0005886">
    <property type="term" value="C:plasma membrane"/>
    <property type="evidence" value="ECO:0007669"/>
    <property type="project" value="UniProtKB-SubCell"/>
</dbReference>
<evidence type="ECO:0000256" key="3">
    <source>
        <dbReference type="ARBA" id="ARBA00022692"/>
    </source>
</evidence>
<evidence type="ECO:0000256" key="6">
    <source>
        <dbReference type="SAM" id="MobiDB-lite"/>
    </source>
</evidence>
<dbReference type="EMBL" id="CP059567">
    <property type="protein sequence ID" value="QMT40209.1"/>
    <property type="molecule type" value="Genomic_DNA"/>
</dbReference>
<evidence type="ECO:0000313" key="9">
    <source>
        <dbReference type="EMBL" id="QMT40209.1"/>
    </source>
</evidence>
<dbReference type="KEGG" id="nsg:H3L94_10235"/>
<feature type="transmembrane region" description="Helical" evidence="7">
    <location>
        <begin position="151"/>
        <end position="175"/>
    </location>
</feature>
<evidence type="ECO:0000256" key="2">
    <source>
        <dbReference type="ARBA" id="ARBA00022475"/>
    </source>
</evidence>
<dbReference type="InterPro" id="IPR051791">
    <property type="entry name" value="Pra-immunoreactive"/>
</dbReference>
<dbReference type="AlphaFoldDB" id="A0A7D7SGI2"/>
<sequence>MQDFRLRNVGRRPKQERMPQAAAPETRGAGSLEDQLFGAAEAPAAGAWAVPEVLGLAGPVRRVLAVLLNGVFFVLVAVGVVMVAVMFSLPVDDRATGVLLGIICAVYFGGQAFSMARSGQSWGKRLLGVKVVDEVNRPLGWGRLLFGRELLWLPIMLLLPFLGWLVPLVCVVMLFSDRRRQTLQDKLAKTVVVRV</sequence>
<keyword evidence="5 7" id="KW-0472">Membrane</keyword>
<evidence type="ECO:0000313" key="10">
    <source>
        <dbReference type="Proteomes" id="UP000514752"/>
    </source>
</evidence>
<keyword evidence="4 7" id="KW-1133">Transmembrane helix</keyword>
<keyword evidence="3 7" id="KW-0812">Transmembrane</keyword>
<gene>
    <name evidence="9" type="ORF">H3L94_10235</name>
</gene>
<evidence type="ECO:0000256" key="7">
    <source>
        <dbReference type="SAM" id="Phobius"/>
    </source>
</evidence>
<comment type="subcellular location">
    <subcellularLocation>
        <location evidence="1">Cell membrane</location>
        <topology evidence="1">Multi-pass membrane protein</topology>
    </subcellularLocation>
</comment>
<feature type="domain" description="RDD" evidence="8">
    <location>
        <begin position="56"/>
        <end position="189"/>
    </location>
</feature>
<evidence type="ECO:0000256" key="4">
    <source>
        <dbReference type="ARBA" id="ARBA00022989"/>
    </source>
</evidence>
<dbReference type="Pfam" id="PF06271">
    <property type="entry name" value="RDD"/>
    <property type="match status" value="1"/>
</dbReference>
<feature type="transmembrane region" description="Helical" evidence="7">
    <location>
        <begin position="97"/>
        <end position="116"/>
    </location>
</feature>
<feature type="transmembrane region" description="Helical" evidence="7">
    <location>
        <begin position="63"/>
        <end position="85"/>
    </location>
</feature>
<protein>
    <submittedName>
        <fullName evidence="9">RDD family protein</fullName>
    </submittedName>
</protein>
<organism evidence="9 10">
    <name type="scientific">Neisseria shayeganii</name>
    <dbReference type="NCBI Taxonomy" id="607712"/>
    <lineage>
        <taxon>Bacteria</taxon>
        <taxon>Pseudomonadati</taxon>
        <taxon>Pseudomonadota</taxon>
        <taxon>Betaproteobacteria</taxon>
        <taxon>Neisseriales</taxon>
        <taxon>Neisseriaceae</taxon>
        <taxon>Neisseria</taxon>
    </lineage>
</organism>
<dbReference type="InterPro" id="IPR010432">
    <property type="entry name" value="RDD"/>
</dbReference>
<dbReference type="PANTHER" id="PTHR36115">
    <property type="entry name" value="PROLINE-RICH ANTIGEN HOMOLOG-RELATED"/>
    <property type="match status" value="1"/>
</dbReference>
<accession>A0A7D7SGI2</accession>
<name>A0A7D7SGI2_9NEIS</name>
<reference evidence="9 10" key="1">
    <citation type="submission" date="2020-07" db="EMBL/GenBank/DDBJ databases">
        <title>Genomic diversity of species in the Neisseriaceae family.</title>
        <authorList>
            <person name="Vincent A.T."/>
            <person name="Bernet E."/>
            <person name="Veyrier F.J."/>
        </authorList>
    </citation>
    <scope>NUCLEOTIDE SEQUENCE [LARGE SCALE GENOMIC DNA]</scope>
    <source>
        <strain evidence="9 10">DSM 22244</strain>
    </source>
</reference>
<keyword evidence="2" id="KW-1003">Cell membrane</keyword>
<evidence type="ECO:0000256" key="1">
    <source>
        <dbReference type="ARBA" id="ARBA00004651"/>
    </source>
</evidence>
<dbReference type="RefSeq" id="WP_182121936.1">
    <property type="nucleotide sequence ID" value="NZ_CP059567.1"/>
</dbReference>
<dbReference type="Proteomes" id="UP000514752">
    <property type="component" value="Chromosome"/>
</dbReference>
<feature type="region of interest" description="Disordered" evidence="6">
    <location>
        <begin position="1"/>
        <end position="28"/>
    </location>
</feature>
<dbReference type="PANTHER" id="PTHR36115:SF4">
    <property type="entry name" value="MEMBRANE PROTEIN"/>
    <property type="match status" value="1"/>
</dbReference>
<proteinExistence type="predicted"/>
<evidence type="ECO:0000256" key="5">
    <source>
        <dbReference type="ARBA" id="ARBA00023136"/>
    </source>
</evidence>